<dbReference type="Pfam" id="PF01757">
    <property type="entry name" value="Acyl_transf_3"/>
    <property type="match status" value="1"/>
</dbReference>
<dbReference type="PANTHER" id="PTHR23028">
    <property type="entry name" value="ACETYLTRANSFERASE"/>
    <property type="match status" value="1"/>
</dbReference>
<feature type="transmembrane region" description="Helical" evidence="1">
    <location>
        <begin position="12"/>
        <end position="29"/>
    </location>
</feature>
<keyword evidence="1" id="KW-0472">Membrane</keyword>
<dbReference type="OrthoDB" id="5819582at2759"/>
<reference evidence="4" key="1">
    <citation type="journal article" date="2017" name="Genome Biol.">
        <title>Comparative genomics reveals high biological diversity and specific adaptations in the industrially and medically important fungal genus Aspergillus.</title>
        <authorList>
            <person name="de Vries R.P."/>
            <person name="Riley R."/>
            <person name="Wiebenga A."/>
            <person name="Aguilar-Osorio G."/>
            <person name="Amillis S."/>
            <person name="Uchima C.A."/>
            <person name="Anderluh G."/>
            <person name="Asadollahi M."/>
            <person name="Askin M."/>
            <person name="Barry K."/>
            <person name="Battaglia E."/>
            <person name="Bayram O."/>
            <person name="Benocci T."/>
            <person name="Braus-Stromeyer S.A."/>
            <person name="Caldana C."/>
            <person name="Canovas D."/>
            <person name="Cerqueira G.C."/>
            <person name="Chen F."/>
            <person name="Chen W."/>
            <person name="Choi C."/>
            <person name="Clum A."/>
            <person name="Dos Santos R.A."/>
            <person name="Damasio A.R."/>
            <person name="Diallinas G."/>
            <person name="Emri T."/>
            <person name="Fekete E."/>
            <person name="Flipphi M."/>
            <person name="Freyberg S."/>
            <person name="Gallo A."/>
            <person name="Gournas C."/>
            <person name="Habgood R."/>
            <person name="Hainaut M."/>
            <person name="Harispe M.L."/>
            <person name="Henrissat B."/>
            <person name="Hilden K.S."/>
            <person name="Hope R."/>
            <person name="Hossain A."/>
            <person name="Karabika E."/>
            <person name="Karaffa L."/>
            <person name="Karanyi Z."/>
            <person name="Krasevec N."/>
            <person name="Kuo A."/>
            <person name="Kusch H."/>
            <person name="LaButti K."/>
            <person name="Lagendijk E.L."/>
            <person name="Lapidus A."/>
            <person name="Levasseur A."/>
            <person name="Lindquist E."/>
            <person name="Lipzen A."/>
            <person name="Logrieco A.F."/>
            <person name="MacCabe A."/>
            <person name="Maekelae M.R."/>
            <person name="Malavazi I."/>
            <person name="Melin P."/>
            <person name="Meyer V."/>
            <person name="Mielnichuk N."/>
            <person name="Miskei M."/>
            <person name="Molnar A.P."/>
            <person name="Mule G."/>
            <person name="Ngan C.Y."/>
            <person name="Orejas M."/>
            <person name="Orosz E."/>
            <person name="Ouedraogo J.P."/>
            <person name="Overkamp K.M."/>
            <person name="Park H.-S."/>
            <person name="Perrone G."/>
            <person name="Piumi F."/>
            <person name="Punt P.J."/>
            <person name="Ram A.F."/>
            <person name="Ramon A."/>
            <person name="Rauscher S."/>
            <person name="Record E."/>
            <person name="Riano-Pachon D.M."/>
            <person name="Robert V."/>
            <person name="Roehrig J."/>
            <person name="Ruller R."/>
            <person name="Salamov A."/>
            <person name="Salih N.S."/>
            <person name="Samson R.A."/>
            <person name="Sandor E."/>
            <person name="Sanguinetti M."/>
            <person name="Schuetze T."/>
            <person name="Sepcic K."/>
            <person name="Shelest E."/>
            <person name="Sherlock G."/>
            <person name="Sophianopoulou V."/>
            <person name="Squina F.M."/>
            <person name="Sun H."/>
            <person name="Susca A."/>
            <person name="Todd R.B."/>
            <person name="Tsang A."/>
            <person name="Unkles S.E."/>
            <person name="van de Wiele N."/>
            <person name="van Rossen-Uffink D."/>
            <person name="Oliveira J.V."/>
            <person name="Vesth T.C."/>
            <person name="Visser J."/>
            <person name="Yu J.-H."/>
            <person name="Zhou M."/>
            <person name="Andersen M.R."/>
            <person name="Archer D.B."/>
            <person name="Baker S.E."/>
            <person name="Benoit I."/>
            <person name="Brakhage A.A."/>
            <person name="Braus G.H."/>
            <person name="Fischer R."/>
            <person name="Frisvad J.C."/>
            <person name="Goldman G.H."/>
            <person name="Houbraken J."/>
            <person name="Oakley B."/>
            <person name="Pocsi I."/>
            <person name="Scazzocchio C."/>
            <person name="Seiboth B."/>
            <person name="vanKuyk P.A."/>
            <person name="Wortman J."/>
            <person name="Dyer P.S."/>
            <person name="Grigoriev I.V."/>
        </authorList>
    </citation>
    <scope>NUCLEOTIDE SEQUENCE [LARGE SCALE GENOMIC DNA]</scope>
    <source>
        <strain evidence="4">ITEM 5010</strain>
    </source>
</reference>
<feature type="transmembrane region" description="Helical" evidence="1">
    <location>
        <begin position="107"/>
        <end position="131"/>
    </location>
</feature>
<dbReference type="OMA" id="TDHYFMG"/>
<feature type="transmembrane region" description="Helical" evidence="1">
    <location>
        <begin position="184"/>
        <end position="204"/>
    </location>
</feature>
<feature type="transmembrane region" description="Helical" evidence="1">
    <location>
        <begin position="151"/>
        <end position="172"/>
    </location>
</feature>
<dbReference type="PANTHER" id="PTHR23028:SF134">
    <property type="entry name" value="PUTATIVE (AFU_ORTHOLOGUE AFUA_4G08520)-RELATED"/>
    <property type="match status" value="1"/>
</dbReference>
<dbReference type="VEuPathDB" id="FungiDB:ASPCADRAFT_51018"/>
<evidence type="ECO:0000313" key="4">
    <source>
        <dbReference type="Proteomes" id="UP000188318"/>
    </source>
</evidence>
<feature type="transmembrane region" description="Helical" evidence="1">
    <location>
        <begin position="341"/>
        <end position="362"/>
    </location>
</feature>
<proteinExistence type="predicted"/>
<accession>A0A1R3RKE9</accession>
<feature type="transmembrane region" description="Helical" evidence="1">
    <location>
        <begin position="391"/>
        <end position="411"/>
    </location>
</feature>
<keyword evidence="1" id="KW-1133">Transmembrane helix</keyword>
<dbReference type="AlphaFoldDB" id="A0A1R3RKE9"/>
<dbReference type="GO" id="GO:0016747">
    <property type="term" value="F:acyltransferase activity, transferring groups other than amino-acyl groups"/>
    <property type="evidence" value="ECO:0007669"/>
    <property type="project" value="InterPro"/>
</dbReference>
<dbReference type="STRING" id="602072.A0A1R3RKE9"/>
<dbReference type="EMBL" id="KV907501">
    <property type="protein sequence ID" value="OOF94955.1"/>
    <property type="molecule type" value="Genomic_DNA"/>
</dbReference>
<evidence type="ECO:0000259" key="2">
    <source>
        <dbReference type="Pfam" id="PF01757"/>
    </source>
</evidence>
<dbReference type="InterPro" id="IPR050879">
    <property type="entry name" value="Acyltransferase_3"/>
</dbReference>
<feature type="transmembrane region" description="Helical" evidence="1">
    <location>
        <begin position="216"/>
        <end position="238"/>
    </location>
</feature>
<protein>
    <recommendedName>
        <fullName evidence="2">Acyltransferase 3 domain-containing protein</fullName>
    </recommendedName>
</protein>
<evidence type="ECO:0000256" key="1">
    <source>
        <dbReference type="SAM" id="Phobius"/>
    </source>
</evidence>
<feature type="domain" description="Acyltransferase 3" evidence="2">
    <location>
        <begin position="11"/>
        <end position="400"/>
    </location>
</feature>
<dbReference type="Proteomes" id="UP000188318">
    <property type="component" value="Unassembled WGS sequence"/>
</dbReference>
<dbReference type="InterPro" id="IPR002656">
    <property type="entry name" value="Acyl_transf_3_dom"/>
</dbReference>
<gene>
    <name evidence="3" type="ORF">ASPCADRAFT_51018</name>
</gene>
<feature type="transmembrane region" description="Helical" evidence="1">
    <location>
        <begin position="259"/>
        <end position="280"/>
    </location>
</feature>
<keyword evidence="1" id="KW-0812">Transmembrane</keyword>
<sequence>MELTSTGGREHWLDGLRGIAAAIVAWFHFTVGEIGPPYRSYWTTPAEDNRHWFQLPPFRLLFAGQAMVLLFFVISGYAVSISIIRLREETPTQFYRKLTSSVLRRGFRLYIPVLLLCFLSHAALYTGLIYWTPGNPKEGCPGAEPWSAPGPHVSCLTMTFLTTLDLTGPFYVTGYNFHLWTISYEFRCSLGIYLVILGLASVTAKVRLVTIACLDAVFMWFGSPIFSAFLAGLLFAELDITQQEDLSPPAAVSKRYRTGLAAICISLFPGLLFGTGIFLLCLPQDPSFPPDFWFQSQLALPFYDVDPEIRIRGWHAIGAILVVGTLRHLPSVRSPLESKLAQFLGVISFSIYLLHPIFIMVMRNRILEAVCQHLWGMDFGQTRQDESAGHVLFLAWVIAGVIMGPLLIWTSRYMTKLVDRRSVIWSYQIEKILCGR</sequence>
<name>A0A1R3RKE9_ASPC5</name>
<evidence type="ECO:0000313" key="3">
    <source>
        <dbReference type="EMBL" id="OOF94955.1"/>
    </source>
</evidence>
<keyword evidence="4" id="KW-1185">Reference proteome</keyword>
<organism evidence="3 4">
    <name type="scientific">Aspergillus carbonarius (strain ITEM 5010)</name>
    <dbReference type="NCBI Taxonomy" id="602072"/>
    <lineage>
        <taxon>Eukaryota</taxon>
        <taxon>Fungi</taxon>
        <taxon>Dikarya</taxon>
        <taxon>Ascomycota</taxon>
        <taxon>Pezizomycotina</taxon>
        <taxon>Eurotiomycetes</taxon>
        <taxon>Eurotiomycetidae</taxon>
        <taxon>Eurotiales</taxon>
        <taxon>Aspergillaceae</taxon>
        <taxon>Aspergillus</taxon>
        <taxon>Aspergillus subgen. Circumdati</taxon>
    </lineage>
</organism>
<feature type="transmembrane region" description="Helical" evidence="1">
    <location>
        <begin position="60"/>
        <end position="86"/>
    </location>
</feature>